<organism evidence="2 3">
    <name type="scientific">Acidithiobacillus sulfurivorans</name>
    <dbReference type="NCBI Taxonomy" id="1958756"/>
    <lineage>
        <taxon>Bacteria</taxon>
        <taxon>Pseudomonadati</taxon>
        <taxon>Pseudomonadota</taxon>
        <taxon>Acidithiobacillia</taxon>
        <taxon>Acidithiobacillales</taxon>
        <taxon>Acidithiobacillaceae</taxon>
        <taxon>Acidithiobacillus</taxon>
    </lineage>
</organism>
<comment type="caution">
    <text evidence="2">The sequence shown here is derived from an EMBL/GenBank/DDBJ whole genome shotgun (WGS) entry which is preliminary data.</text>
</comment>
<evidence type="ECO:0000256" key="1">
    <source>
        <dbReference type="SAM" id="MobiDB-lite"/>
    </source>
</evidence>
<evidence type="ECO:0000313" key="3">
    <source>
        <dbReference type="Proteomes" id="UP000755654"/>
    </source>
</evidence>
<protein>
    <submittedName>
        <fullName evidence="2">Uncharacterized protein</fullName>
    </submittedName>
</protein>
<name>A0ABS5ZWV8_9PROT</name>
<reference evidence="2 3" key="1">
    <citation type="journal article" date="2021" name="ISME J.">
        <title>Genomic evolution of the class Acidithiobacillia: deep-branching Proteobacteria living in extreme acidic conditions.</title>
        <authorList>
            <person name="Moya-Beltran A."/>
            <person name="Beard S."/>
            <person name="Rojas-Villalobos C."/>
            <person name="Issotta F."/>
            <person name="Gallardo Y."/>
            <person name="Ulloa R."/>
            <person name="Giaveno A."/>
            <person name="Degli Esposti M."/>
            <person name="Johnson D.B."/>
            <person name="Quatrini R."/>
        </authorList>
    </citation>
    <scope>NUCLEOTIDE SEQUENCE [LARGE SCALE GENOMIC DNA]</scope>
    <source>
        <strain evidence="2 3">RW2</strain>
    </source>
</reference>
<dbReference type="Proteomes" id="UP000755654">
    <property type="component" value="Unassembled WGS sequence"/>
</dbReference>
<keyword evidence="3" id="KW-1185">Reference proteome</keyword>
<dbReference type="RefSeq" id="WP_215880893.1">
    <property type="nucleotide sequence ID" value="NZ_JAAOMP010000064.1"/>
</dbReference>
<accession>A0ABS5ZWV8</accession>
<dbReference type="EMBL" id="JAAOMP010000064">
    <property type="protein sequence ID" value="MBU2759654.1"/>
    <property type="molecule type" value="Genomic_DNA"/>
</dbReference>
<proteinExistence type="predicted"/>
<evidence type="ECO:0000313" key="2">
    <source>
        <dbReference type="EMBL" id="MBU2759654.1"/>
    </source>
</evidence>
<sequence length="194" mass="21174">MPETTSTPYSQLLMRILEQTYAQHPWQSDGETIPVDIALDVSGGLPVWWNQVAKTAALLDISEEYLPAERIADAQSLSGWKLVWKDDIALSATGDYLLRVILPALAMDAVDVLHQQEDILAQAHHLGMFPDSNALTKNLTEGLSVSQLITPCEEEPAPLQGEVPSQESMLPNEAAAQRSASPFPPLPTETPSIH</sequence>
<gene>
    <name evidence="2" type="ORF">HAP95_05735</name>
</gene>
<feature type="region of interest" description="Disordered" evidence="1">
    <location>
        <begin position="155"/>
        <end position="194"/>
    </location>
</feature>